<organism evidence="5">
    <name type="scientific">Streptomyces sahachiroi</name>
    <dbReference type="NCBI Taxonomy" id="285525"/>
    <lineage>
        <taxon>Bacteria</taxon>
        <taxon>Bacillati</taxon>
        <taxon>Actinomycetota</taxon>
        <taxon>Actinomycetes</taxon>
        <taxon>Kitasatosporales</taxon>
        <taxon>Streptomycetaceae</taxon>
        <taxon>Streptomyces</taxon>
    </lineage>
</organism>
<dbReference type="Pfam" id="PF02780">
    <property type="entry name" value="Transketolase_C"/>
    <property type="match status" value="1"/>
</dbReference>
<dbReference type="InterPro" id="IPR005475">
    <property type="entry name" value="Transketolase-like_Pyr-bd"/>
</dbReference>
<evidence type="ECO:0000313" key="5">
    <source>
        <dbReference type="EMBL" id="ABY83156.1"/>
    </source>
</evidence>
<sequence length="340" mass="35437">MTTARPAEQTPQPVLGPDPRAAYREALLELAAADSRVVCLDSDTGGLENTFGERFPDRYVNVGIAEANLMTVAAGLARRGFLPYVHTMATFATMRAGEFLKLDVVGNRLPVRVVATHGGLSAAHFGTSHFALEDLAVTRALSDLTVVVPGDARQIGPAMRQLHEVPGPAYLRLGRSATPVPPGPAPAFRLGRARVLREGADVTLVAAGPLPLLLSLEAAAELAADGTEAQVLDLHTLHPLDHEGLLAACRGRAGVVTVEEHRPQGGLGDAVTEVVAAELALPVRRVAVRGRPGVRVAGQRAALEQLGVSTGAVADAARHLHAARAESPAQHTAAGPTMRG</sequence>
<evidence type="ECO:0000256" key="1">
    <source>
        <dbReference type="ARBA" id="ARBA00001964"/>
    </source>
</evidence>
<feature type="domain" description="Transketolase-like pyrimidine-binding" evidence="4">
    <location>
        <begin position="17"/>
        <end position="180"/>
    </location>
</feature>
<dbReference type="InterPro" id="IPR029061">
    <property type="entry name" value="THDP-binding"/>
</dbReference>
<dbReference type="AlphaFoldDB" id="B4XYB0"/>
<comment type="similarity">
    <text evidence="2">Belongs to the transketolase family.</text>
</comment>
<protein>
    <submittedName>
        <fullName evidence="5">Azi17</fullName>
    </submittedName>
</protein>
<dbReference type="PANTHER" id="PTHR43825:SF5">
    <property type="entry name" value="HYPOTHETICAL TRANSKETOLASE FAMILY PROTEIN"/>
    <property type="match status" value="1"/>
</dbReference>
<dbReference type="Gene3D" id="3.40.50.970">
    <property type="match status" value="1"/>
</dbReference>
<name>B4XYB0_STREG</name>
<dbReference type="InterPro" id="IPR051157">
    <property type="entry name" value="PDH/Transketolase"/>
</dbReference>
<dbReference type="InterPro" id="IPR009014">
    <property type="entry name" value="Transketo_C/PFOR_II"/>
</dbReference>
<dbReference type="SMART" id="SM00861">
    <property type="entry name" value="Transket_pyr"/>
    <property type="match status" value="1"/>
</dbReference>
<dbReference type="EMBL" id="EU240558">
    <property type="protein sequence ID" value="ABY83156.1"/>
    <property type="molecule type" value="Genomic_DNA"/>
</dbReference>
<dbReference type="FunFam" id="3.40.50.970:FF:000129">
    <property type="entry name" value="Transketolase"/>
    <property type="match status" value="1"/>
</dbReference>
<dbReference type="SUPFAM" id="SSF52922">
    <property type="entry name" value="TK C-terminal domain-like"/>
    <property type="match status" value="1"/>
</dbReference>
<evidence type="ECO:0000259" key="4">
    <source>
        <dbReference type="SMART" id="SM00861"/>
    </source>
</evidence>
<dbReference type="Gene3D" id="3.40.50.920">
    <property type="match status" value="1"/>
</dbReference>
<dbReference type="SMR" id="B4XYB0"/>
<dbReference type="Pfam" id="PF02779">
    <property type="entry name" value="Transket_pyr"/>
    <property type="match status" value="1"/>
</dbReference>
<dbReference type="CDD" id="cd07033">
    <property type="entry name" value="TPP_PYR_DXS_TK_like"/>
    <property type="match status" value="1"/>
</dbReference>
<accession>B4XYB0</accession>
<dbReference type="SUPFAM" id="SSF52518">
    <property type="entry name" value="Thiamin diphosphate-binding fold (THDP-binding)"/>
    <property type="match status" value="1"/>
</dbReference>
<reference evidence="5" key="1">
    <citation type="journal article" date="2008" name="Chem. Biol.">
        <title>Characterization of the azinomycin B biosynthetic gene cluster revealing a different iterative type I polyketide synthase for naphthoate biosynthesis.</title>
        <authorList>
            <person name="Zhao Q."/>
            <person name="He Q."/>
            <person name="Ding W."/>
            <person name="Tang M."/>
            <person name="Kang Q."/>
            <person name="Yu Y."/>
            <person name="Deng W."/>
            <person name="Zhang Q."/>
            <person name="Fang J."/>
            <person name="Tang G."/>
            <person name="Liu W."/>
        </authorList>
    </citation>
    <scope>NUCLEOTIDE SEQUENCE</scope>
    <source>
        <strain evidence="5">NRRL 2485</strain>
    </source>
</reference>
<dbReference type="PANTHER" id="PTHR43825">
    <property type="entry name" value="PYRUVATE DEHYDROGENASE E1 COMPONENT"/>
    <property type="match status" value="1"/>
</dbReference>
<evidence type="ECO:0000256" key="3">
    <source>
        <dbReference type="ARBA" id="ARBA00023052"/>
    </source>
</evidence>
<evidence type="ECO:0000256" key="2">
    <source>
        <dbReference type="ARBA" id="ARBA00007131"/>
    </source>
</evidence>
<comment type="cofactor">
    <cofactor evidence="1">
        <name>thiamine diphosphate</name>
        <dbReference type="ChEBI" id="CHEBI:58937"/>
    </cofactor>
</comment>
<proteinExistence type="inferred from homology"/>
<dbReference type="InterPro" id="IPR033248">
    <property type="entry name" value="Transketolase_C"/>
</dbReference>
<keyword evidence="3" id="KW-0786">Thiamine pyrophosphate</keyword>
<gene>
    <name evidence="5" type="primary">azi17</name>
</gene>
<dbReference type="GO" id="GO:0000287">
    <property type="term" value="F:magnesium ion binding"/>
    <property type="evidence" value="ECO:0007669"/>
    <property type="project" value="UniProtKB-ARBA"/>
</dbReference>